<proteinExistence type="predicted"/>
<feature type="non-terminal residue" evidence="1">
    <location>
        <position position="119"/>
    </location>
</feature>
<dbReference type="AlphaFoldDB" id="A0A146KU83"/>
<organism evidence="1">
    <name type="scientific">Lygus hesperus</name>
    <name type="common">Western plant bug</name>
    <dbReference type="NCBI Taxonomy" id="30085"/>
    <lineage>
        <taxon>Eukaryota</taxon>
        <taxon>Metazoa</taxon>
        <taxon>Ecdysozoa</taxon>
        <taxon>Arthropoda</taxon>
        <taxon>Hexapoda</taxon>
        <taxon>Insecta</taxon>
        <taxon>Pterygota</taxon>
        <taxon>Neoptera</taxon>
        <taxon>Paraneoptera</taxon>
        <taxon>Hemiptera</taxon>
        <taxon>Heteroptera</taxon>
        <taxon>Panheteroptera</taxon>
        <taxon>Cimicomorpha</taxon>
        <taxon>Miridae</taxon>
        <taxon>Mirini</taxon>
        <taxon>Lygus</taxon>
    </lineage>
</organism>
<feature type="non-terminal residue" evidence="1">
    <location>
        <position position="1"/>
    </location>
</feature>
<accession>A0A146KU83</accession>
<name>A0A146KU83_LYGHE</name>
<gene>
    <name evidence="1" type="ORF">g.53172</name>
</gene>
<reference evidence="1" key="1">
    <citation type="journal article" date="2016" name="Gigascience">
        <title>De novo construction of an expanded transcriptome assembly for the western tarnished plant bug, Lygus hesperus.</title>
        <authorList>
            <person name="Tassone E.E."/>
            <person name="Geib S.M."/>
            <person name="Hall B."/>
            <person name="Fabrick J.A."/>
            <person name="Brent C.S."/>
            <person name="Hull J.J."/>
        </authorList>
    </citation>
    <scope>NUCLEOTIDE SEQUENCE</scope>
</reference>
<protein>
    <submittedName>
        <fullName evidence="1">Uncharacterized protein</fullName>
    </submittedName>
</protein>
<dbReference type="EMBL" id="GDHC01019907">
    <property type="protein sequence ID" value="JAP98721.1"/>
    <property type="molecule type" value="Transcribed_RNA"/>
</dbReference>
<sequence>QNLAPASSTACCRFRLQLSSPFRTSDGEFSQFSTNLCNFGSIGKVGVQKCAWLYLAISIQIHQVHTMTFLKFMKFLFRRAIKTPPSRPKDPQPKVRDDMVTGSCESALARRLETELRAA</sequence>
<evidence type="ECO:0000313" key="1">
    <source>
        <dbReference type="EMBL" id="JAP98721.1"/>
    </source>
</evidence>